<reference evidence="1 2" key="1">
    <citation type="submission" date="2022-12" db="EMBL/GenBank/DDBJ databases">
        <title>Chromosome-scale assembly of the Ensete ventricosum genome.</title>
        <authorList>
            <person name="Dussert Y."/>
            <person name="Stocks J."/>
            <person name="Wendawek A."/>
            <person name="Woldeyes F."/>
            <person name="Nichols R.A."/>
            <person name="Borrell J.S."/>
        </authorList>
    </citation>
    <scope>NUCLEOTIDE SEQUENCE [LARGE SCALE GENOMIC DNA]</scope>
    <source>
        <strain evidence="2">cv. Maze</strain>
        <tissue evidence="1">Seeds</tissue>
    </source>
</reference>
<proteinExistence type="predicted"/>
<organism evidence="1 2">
    <name type="scientific">Ensete ventricosum</name>
    <name type="common">Abyssinian banana</name>
    <name type="synonym">Musa ensete</name>
    <dbReference type="NCBI Taxonomy" id="4639"/>
    <lineage>
        <taxon>Eukaryota</taxon>
        <taxon>Viridiplantae</taxon>
        <taxon>Streptophyta</taxon>
        <taxon>Embryophyta</taxon>
        <taxon>Tracheophyta</taxon>
        <taxon>Spermatophyta</taxon>
        <taxon>Magnoliopsida</taxon>
        <taxon>Liliopsida</taxon>
        <taxon>Zingiberales</taxon>
        <taxon>Musaceae</taxon>
        <taxon>Ensete</taxon>
    </lineage>
</organism>
<accession>A0AAV8PKV5</accession>
<comment type="caution">
    <text evidence="1">The sequence shown here is derived from an EMBL/GenBank/DDBJ whole genome shotgun (WGS) entry which is preliminary data.</text>
</comment>
<name>A0AAV8PKV5_ENSVE</name>
<dbReference type="AlphaFoldDB" id="A0AAV8PKV5"/>
<evidence type="ECO:0000313" key="1">
    <source>
        <dbReference type="EMBL" id="KAJ8493028.1"/>
    </source>
</evidence>
<gene>
    <name evidence="1" type="ORF">OPV22_014749</name>
</gene>
<dbReference type="EMBL" id="JAQQAF010000004">
    <property type="protein sequence ID" value="KAJ8493028.1"/>
    <property type="molecule type" value="Genomic_DNA"/>
</dbReference>
<sequence>MVMRAPVGKRFLVSAAAPLVRRGTADAVVVGIAFGGAGAAITHRWTASPPSTCCYSTRISATLIAREQLQEEEKKVEYSLAVESSPPLSTPATSDSPPTTNYCAEAVELSTETGKEVRSAGRLDKLVSSSIIDLKQTSYGAGSSIRVPITGFCHLFDLNKVRGQLA</sequence>
<keyword evidence="2" id="KW-1185">Reference proteome</keyword>
<protein>
    <submittedName>
        <fullName evidence="1">Uncharacterized protein</fullName>
    </submittedName>
</protein>
<dbReference type="Proteomes" id="UP001222027">
    <property type="component" value="Unassembled WGS sequence"/>
</dbReference>
<evidence type="ECO:0000313" key="2">
    <source>
        <dbReference type="Proteomes" id="UP001222027"/>
    </source>
</evidence>